<dbReference type="Gene3D" id="3.50.30.30">
    <property type="match status" value="1"/>
</dbReference>
<keyword evidence="9" id="KW-0732">Signal</keyword>
<evidence type="ECO:0000256" key="2">
    <source>
        <dbReference type="ARBA" id="ARBA00022692"/>
    </source>
</evidence>
<dbReference type="PANTHER" id="PTHR16200">
    <property type="entry name" value="RING ZINC FINGER"/>
    <property type="match status" value="1"/>
</dbReference>
<dbReference type="Proteomes" id="UP000694845">
    <property type="component" value="Unplaced"/>
</dbReference>
<name>A0A8B7ZFZ2_ACAPL</name>
<evidence type="ECO:0000256" key="3">
    <source>
        <dbReference type="ARBA" id="ARBA00022723"/>
    </source>
</evidence>
<dbReference type="GO" id="GO:0008270">
    <property type="term" value="F:zinc ion binding"/>
    <property type="evidence" value="ECO:0007669"/>
    <property type="project" value="UniProtKB-KW"/>
</dbReference>
<dbReference type="InterPro" id="IPR051073">
    <property type="entry name" value="ZNRF3_Arkadia_E3_ligases"/>
</dbReference>
<keyword evidence="2" id="KW-0812">Transmembrane</keyword>
<evidence type="ECO:0000256" key="6">
    <source>
        <dbReference type="ARBA" id="ARBA00022989"/>
    </source>
</evidence>
<feature type="signal peptide" evidence="9">
    <location>
        <begin position="1"/>
        <end position="34"/>
    </location>
</feature>
<evidence type="ECO:0000256" key="5">
    <source>
        <dbReference type="ARBA" id="ARBA00022833"/>
    </source>
</evidence>
<dbReference type="SMART" id="SM00184">
    <property type="entry name" value="RING"/>
    <property type="match status" value="1"/>
</dbReference>
<protein>
    <submittedName>
        <fullName evidence="12">RING finger protein 215-like isoform X1</fullName>
    </submittedName>
</protein>
<dbReference type="GO" id="GO:0016020">
    <property type="term" value="C:membrane"/>
    <property type="evidence" value="ECO:0007669"/>
    <property type="project" value="UniProtKB-SubCell"/>
</dbReference>
<comment type="subcellular location">
    <subcellularLocation>
        <location evidence="1">Membrane</location>
    </subcellularLocation>
</comment>
<reference evidence="12" key="1">
    <citation type="submission" date="2025-08" db="UniProtKB">
        <authorList>
            <consortium name="RefSeq"/>
        </authorList>
    </citation>
    <scope>IDENTIFICATION</scope>
</reference>
<evidence type="ECO:0000256" key="1">
    <source>
        <dbReference type="ARBA" id="ARBA00004370"/>
    </source>
</evidence>
<dbReference type="Gene3D" id="3.30.40.10">
    <property type="entry name" value="Zinc/RING finger domain, C3HC4 (zinc finger)"/>
    <property type="match status" value="1"/>
</dbReference>
<keyword evidence="4 8" id="KW-0863">Zinc-finger</keyword>
<evidence type="ECO:0000259" key="10">
    <source>
        <dbReference type="PROSITE" id="PS50089"/>
    </source>
</evidence>
<keyword evidence="7" id="KW-0472">Membrane</keyword>
<evidence type="ECO:0000256" key="9">
    <source>
        <dbReference type="SAM" id="SignalP"/>
    </source>
</evidence>
<sequence length="359" mass="40187">MIACEILSKRHRNQNPIMVKFALLAALLVQGVVGENGAVILMQEGSEAAVEIRGHFGKIGGAVSVEGEVRRLSGNCTKSTQPLTGPIDSKDWIGLIYLPSVEETMKEHISSKPTKCSLIDQVKNAMLFGASALIVLAMNPALLKELDVEQLFKQPVIVIQEAVGISKMCKVVQGKSRVSVKINEVTKPQSYYWSTARLTLWSTCGRSNGGTYKEWEGVVCLGSGHGQSKISPSFWTTFLSIVGTVCLLFVLHGKWITWGEQEYSDDMESCLQRLAKSSLSKMPARRYKRKRYVLSREKENCAICLEDFIPGKMIRVLPCYHQFHCKCVDLWLINKRTCPLCKLNIVDRFTKVNTRNLRL</sequence>
<organism evidence="11 12">
    <name type="scientific">Acanthaster planci</name>
    <name type="common">Crown-of-thorns starfish</name>
    <dbReference type="NCBI Taxonomy" id="133434"/>
    <lineage>
        <taxon>Eukaryota</taxon>
        <taxon>Metazoa</taxon>
        <taxon>Echinodermata</taxon>
        <taxon>Eleutherozoa</taxon>
        <taxon>Asterozoa</taxon>
        <taxon>Asteroidea</taxon>
        <taxon>Valvatacea</taxon>
        <taxon>Valvatida</taxon>
        <taxon>Acanthasteridae</taxon>
        <taxon>Acanthaster</taxon>
    </lineage>
</organism>
<keyword evidence="5" id="KW-0862">Zinc</keyword>
<dbReference type="AlphaFoldDB" id="A0A8B7ZFZ2"/>
<dbReference type="KEGG" id="aplc:110985442"/>
<dbReference type="GeneID" id="110985442"/>
<feature type="chain" id="PRO_5034682381" evidence="9">
    <location>
        <begin position="35"/>
        <end position="359"/>
    </location>
</feature>
<dbReference type="InterPro" id="IPR013083">
    <property type="entry name" value="Znf_RING/FYVE/PHD"/>
</dbReference>
<evidence type="ECO:0000256" key="8">
    <source>
        <dbReference type="PROSITE-ProRule" id="PRU00175"/>
    </source>
</evidence>
<dbReference type="InterPro" id="IPR001841">
    <property type="entry name" value="Znf_RING"/>
</dbReference>
<dbReference type="Pfam" id="PF13639">
    <property type="entry name" value="zf-RING_2"/>
    <property type="match status" value="1"/>
</dbReference>
<keyword evidence="11" id="KW-1185">Reference proteome</keyword>
<dbReference type="OrthoDB" id="8062037at2759"/>
<evidence type="ECO:0000313" key="11">
    <source>
        <dbReference type="Proteomes" id="UP000694845"/>
    </source>
</evidence>
<proteinExistence type="predicted"/>
<feature type="domain" description="RING-type" evidence="10">
    <location>
        <begin position="301"/>
        <end position="342"/>
    </location>
</feature>
<evidence type="ECO:0000313" key="12">
    <source>
        <dbReference type="RefSeq" id="XP_022102161.1"/>
    </source>
</evidence>
<evidence type="ECO:0000256" key="7">
    <source>
        <dbReference type="ARBA" id="ARBA00023136"/>
    </source>
</evidence>
<dbReference type="RefSeq" id="XP_022102161.1">
    <property type="nucleotide sequence ID" value="XM_022246469.1"/>
</dbReference>
<gene>
    <name evidence="12" type="primary">LOC110985442</name>
</gene>
<dbReference type="FunFam" id="3.30.40.10:FF:000009">
    <property type="entry name" value="E3 ubiquitin-protein ligase RNF130"/>
    <property type="match status" value="1"/>
</dbReference>
<dbReference type="SUPFAM" id="SSF57850">
    <property type="entry name" value="RING/U-box"/>
    <property type="match status" value="1"/>
</dbReference>
<dbReference type="PROSITE" id="PS50089">
    <property type="entry name" value="ZF_RING_2"/>
    <property type="match status" value="1"/>
</dbReference>
<evidence type="ECO:0000256" key="4">
    <source>
        <dbReference type="ARBA" id="ARBA00022771"/>
    </source>
</evidence>
<accession>A0A8B7ZFZ2</accession>
<keyword evidence="6" id="KW-1133">Transmembrane helix</keyword>
<keyword evidence="3" id="KW-0479">Metal-binding</keyword>